<name>A0AAP0JZS5_9MAGN</name>
<evidence type="ECO:0008006" key="4">
    <source>
        <dbReference type="Google" id="ProtNLM"/>
    </source>
</evidence>
<comment type="caution">
    <text evidence="2">The sequence shown here is derived from an EMBL/GenBank/DDBJ whole genome shotgun (WGS) entry which is preliminary data.</text>
</comment>
<protein>
    <recommendedName>
        <fullName evidence="4">Secreted protein</fullName>
    </recommendedName>
</protein>
<organism evidence="2 3">
    <name type="scientific">Stephania yunnanensis</name>
    <dbReference type="NCBI Taxonomy" id="152371"/>
    <lineage>
        <taxon>Eukaryota</taxon>
        <taxon>Viridiplantae</taxon>
        <taxon>Streptophyta</taxon>
        <taxon>Embryophyta</taxon>
        <taxon>Tracheophyta</taxon>
        <taxon>Spermatophyta</taxon>
        <taxon>Magnoliopsida</taxon>
        <taxon>Ranunculales</taxon>
        <taxon>Menispermaceae</taxon>
        <taxon>Menispermoideae</taxon>
        <taxon>Cissampelideae</taxon>
        <taxon>Stephania</taxon>
    </lineage>
</organism>
<dbReference type="EMBL" id="JBBNAF010000005">
    <property type="protein sequence ID" value="KAK9142789.1"/>
    <property type="molecule type" value="Genomic_DNA"/>
</dbReference>
<reference evidence="2 3" key="1">
    <citation type="submission" date="2024-01" db="EMBL/GenBank/DDBJ databases">
        <title>Genome assemblies of Stephania.</title>
        <authorList>
            <person name="Yang L."/>
        </authorList>
    </citation>
    <scope>NUCLEOTIDE SEQUENCE [LARGE SCALE GENOMIC DNA]</scope>
    <source>
        <strain evidence="2">YNDBR</strain>
        <tissue evidence="2">Leaf</tissue>
    </source>
</reference>
<feature type="chain" id="PRO_5042934763" description="Secreted protein" evidence="1">
    <location>
        <begin position="23"/>
        <end position="71"/>
    </location>
</feature>
<evidence type="ECO:0000313" key="3">
    <source>
        <dbReference type="Proteomes" id="UP001420932"/>
    </source>
</evidence>
<sequence length="71" mass="7973">MLGKNFFFFLHFDLSGLPFLEAKSAICPSCLLRSFRKSVSTFLKYSISCKSSDPTVPLVPIGEDHICPIFQ</sequence>
<keyword evidence="3" id="KW-1185">Reference proteome</keyword>
<accession>A0AAP0JZS5</accession>
<evidence type="ECO:0000256" key="1">
    <source>
        <dbReference type="SAM" id="SignalP"/>
    </source>
</evidence>
<gene>
    <name evidence="2" type="ORF">Syun_012189</name>
</gene>
<evidence type="ECO:0000313" key="2">
    <source>
        <dbReference type="EMBL" id="KAK9142789.1"/>
    </source>
</evidence>
<dbReference type="Proteomes" id="UP001420932">
    <property type="component" value="Unassembled WGS sequence"/>
</dbReference>
<dbReference type="AlphaFoldDB" id="A0AAP0JZS5"/>
<proteinExistence type="predicted"/>
<keyword evidence="1" id="KW-0732">Signal</keyword>
<feature type="signal peptide" evidence="1">
    <location>
        <begin position="1"/>
        <end position="22"/>
    </location>
</feature>